<protein>
    <submittedName>
        <fullName evidence="3">Uncharacterized protein</fullName>
    </submittedName>
</protein>
<evidence type="ECO:0000256" key="1">
    <source>
        <dbReference type="SAM" id="MobiDB-lite"/>
    </source>
</evidence>
<dbReference type="RefSeq" id="WP_353438309.1">
    <property type="nucleotide sequence ID" value="NZ_CP099959.1"/>
</dbReference>
<sequence length="266" mass="29047">MHRSNQRAKIMNQPLLLAFALAGFAFSIHAQPNSAPASEPNVIIRVEPMAPEKEGPPKIDPALGEGRAGPTDCEQKFPMPPSKKASVPYVEDDSIICKRLVVRGQQMQCEIEKLINERSDAFSTTGSKTELANWARCNEKIASLLVGGYYLPASEIERRLQICSSNFYADPGTPPKLGSPYTRFMRWVTGIDLTPPPSDAALETAIKQSLPLNSQENIAGLMQCEWMFSTSKTPQIDPLPTLAPATAQPAPKIPNNTKPPVKKPAN</sequence>
<feature type="region of interest" description="Disordered" evidence="1">
    <location>
        <begin position="235"/>
        <end position="266"/>
    </location>
</feature>
<feature type="region of interest" description="Disordered" evidence="1">
    <location>
        <begin position="51"/>
        <end position="85"/>
    </location>
</feature>
<feature type="signal peptide" evidence="2">
    <location>
        <begin position="1"/>
        <end position="30"/>
    </location>
</feature>
<gene>
    <name evidence="3" type="ORF">NKE59_07220</name>
</gene>
<evidence type="ECO:0000313" key="3">
    <source>
        <dbReference type="EMBL" id="XCC57279.1"/>
    </source>
</evidence>
<dbReference type="EMBL" id="CP099959">
    <property type="protein sequence ID" value="XCC57279.1"/>
    <property type="molecule type" value="Genomic_DNA"/>
</dbReference>
<proteinExistence type="predicted"/>
<evidence type="ECO:0000256" key="2">
    <source>
        <dbReference type="SAM" id="SignalP"/>
    </source>
</evidence>
<feature type="compositionally biased region" description="Low complexity" evidence="1">
    <location>
        <begin position="238"/>
        <end position="250"/>
    </location>
</feature>
<keyword evidence="2" id="KW-0732">Signal</keyword>
<dbReference type="AlphaFoldDB" id="A0AAU8A0Y2"/>
<organism evidence="3">
    <name type="scientific">Polynucleobacter sp. UK-FUSCHL-C3</name>
    <dbReference type="NCBI Taxonomy" id="2955208"/>
    <lineage>
        <taxon>Bacteria</taxon>
        <taxon>Pseudomonadati</taxon>
        <taxon>Pseudomonadota</taxon>
        <taxon>Betaproteobacteria</taxon>
        <taxon>Burkholderiales</taxon>
        <taxon>Burkholderiaceae</taxon>
        <taxon>Polynucleobacter</taxon>
    </lineage>
</organism>
<name>A0AAU8A0Y2_9BURK</name>
<reference evidence="3" key="1">
    <citation type="submission" date="2022-06" db="EMBL/GenBank/DDBJ databases">
        <title>New Polynucleobacter species.</title>
        <authorList>
            <person name="Hahn M.W."/>
        </authorList>
    </citation>
    <scope>NUCLEOTIDE SEQUENCE</scope>
    <source>
        <strain evidence="3">UK-FUSCHL-C3</strain>
    </source>
</reference>
<accession>A0AAU8A0Y2</accession>
<feature type="chain" id="PRO_5043493372" evidence="2">
    <location>
        <begin position="31"/>
        <end position="266"/>
    </location>
</feature>